<dbReference type="PANTHER" id="PTHR47760:SF1">
    <property type="entry name" value="G-PROTEIN COUPLED RECEPTORS FAMILY 1 PROFILE DOMAIN-CONTAINING PROTEIN"/>
    <property type="match status" value="1"/>
</dbReference>
<organism evidence="10 12">
    <name type="scientific">Hyalella azteca</name>
    <name type="common">Amphipod</name>
    <dbReference type="NCBI Taxonomy" id="294128"/>
    <lineage>
        <taxon>Eukaryota</taxon>
        <taxon>Metazoa</taxon>
        <taxon>Ecdysozoa</taxon>
        <taxon>Arthropoda</taxon>
        <taxon>Crustacea</taxon>
        <taxon>Multicrustacea</taxon>
        <taxon>Malacostraca</taxon>
        <taxon>Eumalacostraca</taxon>
        <taxon>Peracarida</taxon>
        <taxon>Amphipoda</taxon>
        <taxon>Senticaudata</taxon>
        <taxon>Talitrida</taxon>
        <taxon>Talitroidea</taxon>
        <taxon>Hyalellidae</taxon>
        <taxon>Hyalella</taxon>
    </lineage>
</organism>
<feature type="region of interest" description="Disordered" evidence="7">
    <location>
        <begin position="342"/>
        <end position="374"/>
    </location>
</feature>
<dbReference type="CDD" id="cd14978">
    <property type="entry name" value="7tmA_FMRFamide_R-like"/>
    <property type="match status" value="1"/>
</dbReference>
<dbReference type="OrthoDB" id="10033446at2759"/>
<dbReference type="Gene3D" id="1.20.1070.10">
    <property type="entry name" value="Rhodopsin 7-helix transmembrane proteins"/>
    <property type="match status" value="2"/>
</dbReference>
<feature type="transmembrane region" description="Helical" evidence="8">
    <location>
        <begin position="422"/>
        <end position="445"/>
    </location>
</feature>
<evidence type="ECO:0000256" key="2">
    <source>
        <dbReference type="ARBA" id="ARBA00010663"/>
    </source>
</evidence>
<evidence type="ECO:0000256" key="4">
    <source>
        <dbReference type="ARBA" id="ARBA00022989"/>
    </source>
</evidence>
<keyword evidence="3 6" id="KW-0812">Transmembrane</keyword>
<evidence type="ECO:0000313" key="11">
    <source>
        <dbReference type="RefSeq" id="XP_018012217.1"/>
    </source>
</evidence>
<dbReference type="PANTHER" id="PTHR47760">
    <property type="entry name" value="G-PROTEIN COUPLED RECEPTOR B0563.6-LIKE PROTEIN-RELATED"/>
    <property type="match status" value="1"/>
</dbReference>
<proteinExistence type="inferred from homology"/>
<dbReference type="OMA" id="TIERYIC"/>
<name>A0A8B7NF23_HYAAZ</name>
<keyword evidence="6" id="KW-0807">Transducer</keyword>
<dbReference type="Proteomes" id="UP000694843">
    <property type="component" value="Unplaced"/>
</dbReference>
<evidence type="ECO:0000313" key="13">
    <source>
        <dbReference type="RefSeq" id="XP_047735532.1"/>
    </source>
</evidence>
<sequence length="505" mass="57709">MHQLGTNCSLLQDGRSFFNLSSTTRPDLQSPDHDSHLHAVYMVGFPTFIAVGILANIIDLWVLSQPSMQGIAFRYLARLAASDLLYLLFNIPFCLEEFALTSDGLPVTESAAIYYAYIAVPVVNFFLTLSVYIVVWLSYDRWLAVCYPHKFSSQQTLVVVYRRCIATFLVTFAIYVPCPLRQTYSCYASSGDIPACCIYESEYMNQKWYYFYEFGREVYSRFLPGILITAFNMAIIWTLRLAKRNKNCRPTSQVVQDFQRRRPIEAIFGRSKRQDDSGQTAICIGLHHLSLSCCDNAASSPVLLAKLEQESVQWKRASDTGKQEKEVNNIEDEKRAAIDVDGQEKEATSVDSQERDVGITHSSQSSFGKFSEHHRQDRIVRHCSVIPIRPLRTSLHSNQSKTSKKQRGSYIIVNENRNDREVCLVFLLLAITVFFYISSFPSALYKIIPLNDDKQHKQPVNTFRAVADVLEVSGHVFNFFLYFLLSPEFRKTLLLLIPRLSCQDA</sequence>
<keyword evidence="10" id="KW-1185">Reference proteome</keyword>
<comment type="similarity">
    <text evidence="2 6">Belongs to the G-protein coupled receptor 1 family.</text>
</comment>
<keyword evidence="5 8" id="KW-0472">Membrane</keyword>
<dbReference type="InterPro" id="IPR000276">
    <property type="entry name" value="GPCR_Rhodpsn"/>
</dbReference>
<protein>
    <submittedName>
        <fullName evidence="11 12">Uncharacterized protein LOC108669405</fullName>
    </submittedName>
</protein>
<comment type="subcellular location">
    <subcellularLocation>
        <location evidence="1">Membrane</location>
    </subcellularLocation>
</comment>
<feature type="transmembrane region" description="Helical" evidence="8">
    <location>
        <begin position="39"/>
        <end position="63"/>
    </location>
</feature>
<evidence type="ECO:0000256" key="3">
    <source>
        <dbReference type="ARBA" id="ARBA00022692"/>
    </source>
</evidence>
<reference evidence="11 12" key="1">
    <citation type="submission" date="2025-04" db="UniProtKB">
        <authorList>
            <consortium name="RefSeq"/>
        </authorList>
    </citation>
    <scope>IDENTIFICATION</scope>
    <source>
        <tissue evidence="11 12">Whole organism</tissue>
    </source>
</reference>
<feature type="compositionally biased region" description="Basic and acidic residues" evidence="7">
    <location>
        <begin position="342"/>
        <end position="358"/>
    </location>
</feature>
<evidence type="ECO:0000259" key="9">
    <source>
        <dbReference type="PROSITE" id="PS50262"/>
    </source>
</evidence>
<feature type="transmembrane region" description="Helical" evidence="8">
    <location>
        <begin position="113"/>
        <end position="139"/>
    </location>
</feature>
<evidence type="ECO:0000256" key="1">
    <source>
        <dbReference type="ARBA" id="ARBA00004370"/>
    </source>
</evidence>
<keyword evidence="6" id="KW-0297">G-protein coupled receptor</keyword>
<dbReference type="InterPro" id="IPR053093">
    <property type="entry name" value="GPCR-like"/>
</dbReference>
<keyword evidence="4 8" id="KW-1133">Transmembrane helix</keyword>
<dbReference type="PROSITE" id="PS50262">
    <property type="entry name" value="G_PROTEIN_RECEP_F1_2"/>
    <property type="match status" value="1"/>
</dbReference>
<dbReference type="GO" id="GO:0016020">
    <property type="term" value="C:membrane"/>
    <property type="evidence" value="ECO:0007669"/>
    <property type="project" value="UniProtKB-SubCell"/>
</dbReference>
<evidence type="ECO:0000256" key="8">
    <source>
        <dbReference type="SAM" id="Phobius"/>
    </source>
</evidence>
<dbReference type="KEGG" id="hazt:108669405"/>
<evidence type="ECO:0000313" key="10">
    <source>
        <dbReference type="Proteomes" id="UP000694843"/>
    </source>
</evidence>
<feature type="transmembrane region" description="Helical" evidence="8">
    <location>
        <begin position="218"/>
        <end position="239"/>
    </location>
</feature>
<dbReference type="GeneID" id="108669405"/>
<evidence type="ECO:0000313" key="12">
    <source>
        <dbReference type="RefSeq" id="XP_018012218.1"/>
    </source>
</evidence>
<evidence type="ECO:0000256" key="7">
    <source>
        <dbReference type="SAM" id="MobiDB-lite"/>
    </source>
</evidence>
<feature type="domain" description="G-protein coupled receptors family 1 profile" evidence="9">
    <location>
        <begin position="55"/>
        <end position="482"/>
    </location>
</feature>
<feature type="transmembrane region" description="Helical" evidence="8">
    <location>
        <begin position="160"/>
        <end position="177"/>
    </location>
</feature>
<dbReference type="InterPro" id="IPR017452">
    <property type="entry name" value="GPCR_Rhodpsn_7TM"/>
</dbReference>
<gene>
    <name evidence="11 12 13" type="primary">LOC108669405</name>
</gene>
<dbReference type="SUPFAM" id="SSF81321">
    <property type="entry name" value="Family A G protein-coupled receptor-like"/>
    <property type="match status" value="1"/>
</dbReference>
<dbReference type="PROSITE" id="PS00237">
    <property type="entry name" value="G_PROTEIN_RECEP_F1_1"/>
    <property type="match status" value="1"/>
</dbReference>
<dbReference type="PRINTS" id="PR00237">
    <property type="entry name" value="GPCRRHODOPSN"/>
</dbReference>
<accession>A0A8B7NF23</accession>
<dbReference type="RefSeq" id="XP_018012218.1">
    <property type="nucleotide sequence ID" value="XM_018156729.2"/>
</dbReference>
<feature type="transmembrane region" description="Helical" evidence="8">
    <location>
        <begin position="465"/>
        <end position="485"/>
    </location>
</feature>
<keyword evidence="6" id="KW-0675">Receptor</keyword>
<dbReference type="GO" id="GO:0004930">
    <property type="term" value="F:G protein-coupled receptor activity"/>
    <property type="evidence" value="ECO:0007669"/>
    <property type="project" value="UniProtKB-KW"/>
</dbReference>
<dbReference type="Pfam" id="PF00001">
    <property type="entry name" value="7tm_1"/>
    <property type="match status" value="1"/>
</dbReference>
<dbReference type="AlphaFoldDB" id="A0A8B7NF23"/>
<evidence type="ECO:0000256" key="6">
    <source>
        <dbReference type="RuleBase" id="RU000688"/>
    </source>
</evidence>
<evidence type="ECO:0000256" key="5">
    <source>
        <dbReference type="ARBA" id="ARBA00023136"/>
    </source>
</evidence>
<dbReference type="RefSeq" id="XP_047735532.1">
    <property type="nucleotide sequence ID" value="XM_047879576.1"/>
</dbReference>
<dbReference type="RefSeq" id="XP_018012217.1">
    <property type="nucleotide sequence ID" value="XM_018156728.2"/>
</dbReference>